<organism evidence="1 2">
    <name type="scientific">Thomasclavelia spiroformis</name>
    <dbReference type="NCBI Taxonomy" id="29348"/>
    <lineage>
        <taxon>Bacteria</taxon>
        <taxon>Bacillati</taxon>
        <taxon>Bacillota</taxon>
        <taxon>Erysipelotrichia</taxon>
        <taxon>Erysipelotrichales</taxon>
        <taxon>Coprobacillaceae</taxon>
        <taxon>Thomasclavelia</taxon>
    </lineage>
</organism>
<protein>
    <recommendedName>
        <fullName evidence="3">Holliday junction resolvase RecU</fullName>
    </recommendedName>
</protein>
<comment type="caution">
    <text evidence="1">The sequence shown here is derived from an EMBL/GenBank/DDBJ whole genome shotgun (WGS) entry which is preliminary data.</text>
</comment>
<reference evidence="1" key="1">
    <citation type="journal article" date="2021" name="PeerJ">
        <title>Extensive microbial diversity within the chicken gut microbiome revealed by metagenomics and culture.</title>
        <authorList>
            <person name="Gilroy R."/>
            <person name="Ravi A."/>
            <person name="Getino M."/>
            <person name="Pursley I."/>
            <person name="Horton D.L."/>
            <person name="Alikhan N.F."/>
            <person name="Baker D."/>
            <person name="Gharbi K."/>
            <person name="Hall N."/>
            <person name="Watson M."/>
            <person name="Adriaenssens E.M."/>
            <person name="Foster-Nyarko E."/>
            <person name="Jarju S."/>
            <person name="Secka A."/>
            <person name="Antonio M."/>
            <person name="Oren A."/>
            <person name="Chaudhuri R.R."/>
            <person name="La Ragione R."/>
            <person name="Hildebrand F."/>
            <person name="Pallen M.J."/>
        </authorList>
    </citation>
    <scope>NUCLEOTIDE SEQUENCE</scope>
    <source>
        <strain evidence="1">CHK193-16274</strain>
    </source>
</reference>
<evidence type="ECO:0000313" key="2">
    <source>
        <dbReference type="Proteomes" id="UP000749320"/>
    </source>
</evidence>
<sequence length="177" mass="20739">MSKSIGKIFEQNWKASIPEDIFVYRPPDAAQSFQKTNSNLRFSLRSPCDYFIFNGQYLWALELKSVAGTSISFERCNTDKGVIHDYQIKTLKEFRTYPNVISGLLIDFRKSCNTYFLSIDYWDQLINSINKKSFNEQNLLDYSSPICIDKKKLKVNYRYNVVKFLHDSSKSYADNNK</sequence>
<dbReference type="InterPro" id="IPR011856">
    <property type="entry name" value="tRNA_endonuc-like_dom_sf"/>
</dbReference>
<dbReference type="AlphaFoldDB" id="A0A921KLI0"/>
<evidence type="ECO:0000313" key="1">
    <source>
        <dbReference type="EMBL" id="HJF41097.1"/>
    </source>
</evidence>
<dbReference type="Proteomes" id="UP000749320">
    <property type="component" value="Unassembled WGS sequence"/>
</dbReference>
<accession>A0A921KLI0</accession>
<dbReference type="SUPFAM" id="SSF52980">
    <property type="entry name" value="Restriction endonuclease-like"/>
    <property type="match status" value="1"/>
</dbReference>
<dbReference type="EMBL" id="DYWV01000317">
    <property type="protein sequence ID" value="HJF41097.1"/>
    <property type="molecule type" value="Genomic_DNA"/>
</dbReference>
<reference evidence="1" key="2">
    <citation type="submission" date="2021-09" db="EMBL/GenBank/DDBJ databases">
        <authorList>
            <person name="Gilroy R."/>
        </authorList>
    </citation>
    <scope>NUCLEOTIDE SEQUENCE</scope>
    <source>
        <strain evidence="1">CHK193-16274</strain>
    </source>
</reference>
<evidence type="ECO:0008006" key="3">
    <source>
        <dbReference type="Google" id="ProtNLM"/>
    </source>
</evidence>
<proteinExistence type="predicted"/>
<dbReference type="GO" id="GO:0003676">
    <property type="term" value="F:nucleic acid binding"/>
    <property type="evidence" value="ECO:0007669"/>
    <property type="project" value="InterPro"/>
</dbReference>
<dbReference type="InterPro" id="IPR011335">
    <property type="entry name" value="Restrct_endonuc-II-like"/>
</dbReference>
<dbReference type="Gene3D" id="3.40.1350.10">
    <property type="match status" value="1"/>
</dbReference>
<gene>
    <name evidence="1" type="ORF">K8V91_09255</name>
</gene>
<name>A0A921KLI0_9FIRM</name>